<dbReference type="SUPFAM" id="SSF57863">
    <property type="entry name" value="ArfGap/RecO-like zinc finger"/>
    <property type="match status" value="1"/>
</dbReference>
<dbReference type="GO" id="GO:0006310">
    <property type="term" value="P:DNA recombination"/>
    <property type="evidence" value="ECO:0007669"/>
    <property type="project" value="UniProtKB-UniRule"/>
</dbReference>
<dbReference type="InterPro" id="IPR037278">
    <property type="entry name" value="ARFGAP/RecO"/>
</dbReference>
<dbReference type="AlphaFoldDB" id="A0A7X6S0T5"/>
<evidence type="ECO:0000256" key="6">
    <source>
        <dbReference type="ARBA" id="ARBA00033409"/>
    </source>
</evidence>
<dbReference type="PANTHER" id="PTHR33991">
    <property type="entry name" value="DNA REPAIR PROTEIN RECO"/>
    <property type="match status" value="1"/>
</dbReference>
<keyword evidence="4 7" id="KW-0233">DNA recombination</keyword>
<dbReference type="EMBL" id="JAAXPR010000002">
    <property type="protein sequence ID" value="NKZ19471.1"/>
    <property type="molecule type" value="Genomic_DNA"/>
</dbReference>
<evidence type="ECO:0000313" key="10">
    <source>
        <dbReference type="Proteomes" id="UP000522720"/>
    </source>
</evidence>
<dbReference type="Pfam" id="PF02565">
    <property type="entry name" value="RecO_C"/>
    <property type="match status" value="1"/>
</dbReference>
<dbReference type="Gene3D" id="1.20.1440.120">
    <property type="entry name" value="Recombination protein O, C-terminal domain"/>
    <property type="match status" value="1"/>
</dbReference>
<dbReference type="InterPro" id="IPR012340">
    <property type="entry name" value="NA-bd_OB-fold"/>
</dbReference>
<evidence type="ECO:0000259" key="8">
    <source>
        <dbReference type="Pfam" id="PF11967"/>
    </source>
</evidence>
<keyword evidence="10" id="KW-1185">Reference proteome</keyword>
<evidence type="ECO:0000256" key="2">
    <source>
        <dbReference type="ARBA" id="ARBA00021310"/>
    </source>
</evidence>
<keyword evidence="3 7" id="KW-0227">DNA damage</keyword>
<sequence>MNRVETKGLVLYNRPYREQDMLVKIFTESYGKRMFFVRHAHDSKLTSVIQPLTASSFIVNLNATGFSFIEDYRESHTFPKVNGDIFSLSYATYLLALADAALQDNVSDPALFAFLSKTLALMEQGLDIEVLTNIFEVQILSRFGVSLNFDECLVCHRVGQPLDFSYKYNGCLCPQHQHQDSHRVHVDPNVIYLLSRFQGIQFTDLETISIKSEMKQKLRTFIDQLYEEYVGIHLKAKKFIDDMAQWGHLLKDNR</sequence>
<feature type="domain" description="DNA replication/recombination mediator RecO N-terminal" evidence="8">
    <location>
        <begin position="1"/>
        <end position="72"/>
    </location>
</feature>
<dbReference type="NCBIfam" id="TIGR00613">
    <property type="entry name" value="reco"/>
    <property type="match status" value="1"/>
</dbReference>
<gene>
    <name evidence="7 9" type="primary">recO</name>
    <name evidence="9" type="ORF">HF992_01150</name>
</gene>
<dbReference type="Gene3D" id="2.40.50.140">
    <property type="entry name" value="Nucleic acid-binding proteins"/>
    <property type="match status" value="1"/>
</dbReference>
<dbReference type="SUPFAM" id="SSF50249">
    <property type="entry name" value="Nucleic acid-binding proteins"/>
    <property type="match status" value="1"/>
</dbReference>
<evidence type="ECO:0000256" key="3">
    <source>
        <dbReference type="ARBA" id="ARBA00022763"/>
    </source>
</evidence>
<dbReference type="HAMAP" id="MF_00201">
    <property type="entry name" value="RecO"/>
    <property type="match status" value="1"/>
</dbReference>
<organism evidence="9 10">
    <name type="scientific">Streptococcus ovuberis</name>
    <dbReference type="NCBI Taxonomy" id="1936207"/>
    <lineage>
        <taxon>Bacteria</taxon>
        <taxon>Bacillati</taxon>
        <taxon>Bacillota</taxon>
        <taxon>Bacilli</taxon>
        <taxon>Lactobacillales</taxon>
        <taxon>Streptococcaceae</taxon>
        <taxon>Streptococcus</taxon>
    </lineage>
</organism>
<comment type="function">
    <text evidence="7">Involved in DNA repair and RecF pathway recombination.</text>
</comment>
<comment type="caution">
    <text evidence="9">The sequence shown here is derived from an EMBL/GenBank/DDBJ whole genome shotgun (WGS) entry which is preliminary data.</text>
</comment>
<dbReference type="GO" id="GO:0006302">
    <property type="term" value="P:double-strand break repair"/>
    <property type="evidence" value="ECO:0007669"/>
    <property type="project" value="TreeGrafter"/>
</dbReference>
<dbReference type="Pfam" id="PF11967">
    <property type="entry name" value="RecO_N"/>
    <property type="match status" value="1"/>
</dbReference>
<reference evidence="9 10" key="1">
    <citation type="submission" date="2020-04" db="EMBL/GenBank/DDBJ databases">
        <title>MicrobeNet Type strains.</title>
        <authorList>
            <person name="Nicholson A.C."/>
        </authorList>
    </citation>
    <scope>NUCLEOTIDE SEQUENCE [LARGE SCALE GENOMIC DNA]</scope>
    <source>
        <strain evidence="9 10">CCUG 69612</strain>
    </source>
</reference>
<dbReference type="GO" id="GO:0043590">
    <property type="term" value="C:bacterial nucleoid"/>
    <property type="evidence" value="ECO:0007669"/>
    <property type="project" value="TreeGrafter"/>
</dbReference>
<protein>
    <recommendedName>
        <fullName evidence="2 7">DNA repair protein RecO</fullName>
    </recommendedName>
    <alternativeName>
        <fullName evidence="6 7">Recombination protein O</fullName>
    </alternativeName>
</protein>
<name>A0A7X6S0T5_9STRE</name>
<evidence type="ECO:0000256" key="1">
    <source>
        <dbReference type="ARBA" id="ARBA00007452"/>
    </source>
</evidence>
<dbReference type="Proteomes" id="UP000522720">
    <property type="component" value="Unassembled WGS sequence"/>
</dbReference>
<evidence type="ECO:0000256" key="4">
    <source>
        <dbReference type="ARBA" id="ARBA00023172"/>
    </source>
</evidence>
<dbReference type="PANTHER" id="PTHR33991:SF1">
    <property type="entry name" value="DNA REPAIR PROTEIN RECO"/>
    <property type="match status" value="1"/>
</dbReference>
<dbReference type="InterPro" id="IPR003717">
    <property type="entry name" value="RecO"/>
</dbReference>
<proteinExistence type="inferred from homology"/>
<evidence type="ECO:0000256" key="7">
    <source>
        <dbReference type="HAMAP-Rule" id="MF_00201"/>
    </source>
</evidence>
<comment type="similarity">
    <text evidence="1 7">Belongs to the RecO family.</text>
</comment>
<accession>A0A7X6S0T5</accession>
<evidence type="ECO:0000313" key="9">
    <source>
        <dbReference type="EMBL" id="NKZ19471.1"/>
    </source>
</evidence>
<keyword evidence="5 7" id="KW-0234">DNA repair</keyword>
<dbReference type="InterPro" id="IPR022572">
    <property type="entry name" value="DNA_rep/recomb_RecO_N"/>
</dbReference>
<evidence type="ECO:0000256" key="5">
    <source>
        <dbReference type="ARBA" id="ARBA00023204"/>
    </source>
</evidence>
<dbReference type="RefSeq" id="WP_168548237.1">
    <property type="nucleotide sequence ID" value="NZ_JAAXPR010000002.1"/>
</dbReference>
<dbReference type="InterPro" id="IPR042242">
    <property type="entry name" value="RecO_C"/>
</dbReference>